<evidence type="ECO:0000256" key="1">
    <source>
        <dbReference type="SAM" id="Coils"/>
    </source>
</evidence>
<dbReference type="EMBL" id="LNRQ01000001">
    <property type="protein sequence ID" value="KZN07931.1"/>
    <property type="molecule type" value="Genomic_DNA"/>
</dbReference>
<feature type="compositionally biased region" description="Low complexity" evidence="2">
    <location>
        <begin position="145"/>
        <end position="155"/>
    </location>
</feature>
<protein>
    <recommendedName>
        <fullName evidence="3">C2 NT-type domain-containing protein</fullName>
    </recommendedName>
</protein>
<accession>A0A166FM09</accession>
<dbReference type="PANTHER" id="PTHR34452">
    <property type="entry name" value="MYOSIN HEAVY CHAIN-RELATED PROTEIN"/>
    <property type="match status" value="1"/>
</dbReference>
<reference evidence="4" key="1">
    <citation type="journal article" date="2016" name="Nat. Genet.">
        <title>A high-quality carrot genome assembly provides new insights into carotenoid accumulation and asterid genome evolution.</title>
        <authorList>
            <person name="Iorizzo M."/>
            <person name="Ellison S."/>
            <person name="Senalik D."/>
            <person name="Zeng P."/>
            <person name="Satapoomin P."/>
            <person name="Huang J."/>
            <person name="Bowman M."/>
            <person name="Iovene M."/>
            <person name="Sanseverino W."/>
            <person name="Cavagnaro P."/>
            <person name="Yildiz M."/>
            <person name="Macko-Podgorni A."/>
            <person name="Moranska E."/>
            <person name="Grzebelus E."/>
            <person name="Grzebelus D."/>
            <person name="Ashrafi H."/>
            <person name="Zheng Z."/>
            <person name="Cheng S."/>
            <person name="Spooner D."/>
            <person name="Van Deynze A."/>
            <person name="Simon P."/>
        </authorList>
    </citation>
    <scope>NUCLEOTIDE SEQUENCE [LARGE SCALE GENOMIC DNA]</scope>
    <source>
        <tissue evidence="4">Leaf</tissue>
    </source>
</reference>
<feature type="coiled-coil region" evidence="1">
    <location>
        <begin position="990"/>
        <end position="1017"/>
    </location>
</feature>
<comment type="caution">
    <text evidence="4">The sequence shown here is derived from an EMBL/GenBank/DDBJ whole genome shotgun (WGS) entry which is preliminary data.</text>
</comment>
<feature type="region of interest" description="Disordered" evidence="2">
    <location>
        <begin position="833"/>
        <end position="855"/>
    </location>
</feature>
<dbReference type="InterPro" id="IPR019448">
    <property type="entry name" value="NT-C2"/>
</dbReference>
<feature type="domain" description="C2 NT-type" evidence="3">
    <location>
        <begin position="6"/>
        <end position="154"/>
    </location>
</feature>
<dbReference type="OMA" id="ISECNEM"/>
<evidence type="ECO:0000256" key="2">
    <source>
        <dbReference type="SAM" id="MobiDB-lite"/>
    </source>
</evidence>
<dbReference type="PROSITE" id="PS51840">
    <property type="entry name" value="C2_NT"/>
    <property type="match status" value="1"/>
</dbReference>
<feature type="coiled-coil region" evidence="1">
    <location>
        <begin position="601"/>
        <end position="828"/>
    </location>
</feature>
<name>A0A166FM09_DAUCS</name>
<evidence type="ECO:0000259" key="3">
    <source>
        <dbReference type="PROSITE" id="PS51840"/>
    </source>
</evidence>
<feature type="compositionally biased region" description="Basic and acidic residues" evidence="2">
    <location>
        <begin position="192"/>
        <end position="205"/>
    </location>
</feature>
<dbReference type="STRING" id="79200.A0A166FM09"/>
<feature type="region of interest" description="Disordered" evidence="2">
    <location>
        <begin position="191"/>
        <end position="238"/>
    </location>
</feature>
<dbReference type="Gramene" id="KZN07931">
    <property type="protein sequence ID" value="KZN07931"/>
    <property type="gene ID" value="DCAR_000600"/>
</dbReference>
<feature type="compositionally biased region" description="Basic and acidic residues" evidence="2">
    <location>
        <begin position="106"/>
        <end position="120"/>
    </location>
</feature>
<gene>
    <name evidence="4" type="ORF">DCAR_000600</name>
</gene>
<proteinExistence type="predicted"/>
<feature type="coiled-coil region" evidence="1">
    <location>
        <begin position="431"/>
        <end position="564"/>
    </location>
</feature>
<dbReference type="AlphaFoldDB" id="A0A166FM09"/>
<dbReference type="PANTHER" id="PTHR34452:SF7">
    <property type="entry name" value="MYOSIN HEAVY CHAIN-RELATED PROTEIN"/>
    <property type="match status" value="1"/>
</dbReference>
<dbReference type="Pfam" id="PF10358">
    <property type="entry name" value="NT-C2"/>
    <property type="match status" value="1"/>
</dbReference>
<feature type="compositionally biased region" description="Basic and acidic residues" evidence="2">
    <location>
        <begin position="975"/>
        <end position="988"/>
    </location>
</feature>
<sequence length="1053" mass="120322">MFKSAKWRSDKSKIKGVFKLQFHATQVSWSGGDTLMISLVPADGGKPTSVLEKAKIRDGSCYWEKPVYETMKFTQDLKTGKINERSYHVIFSTVMIERIQDQREFEEGETLKDNPKDLSLRAHLSNSDTDGDINTTISEEERLSGSEVTMSSSETSSEHNTTRVLGMTNVNTTKDGKSFLSSLAQSPLAWRSKPDASAEVYDERLGSQSEWSGGSLPDASTDDSLNSPREALLGERPQDTSEILIEKLKAELAVSARQAELSELELQTLRKSIVKESKRAQDLSREVSSLKEERDSFKEECEKAKLRNKLEYKGGDPRALLEELRQELIHEKDLNANLRIQLHKTQESNSELILAVQDLDEMLEEKNKEILGLSNRSATTENAQSIWETNSRSSVDLDEEKNSLKKLVMEHTDARDAYMQEKKIIDLCGEVEIFKRERDDLEMQMEQLALDYEILKQENHNISSQLKQSQLQDQLKMQDECSECATSYSALTGYKTMIESLEIELKKQSEAFSDSLLTASNLENHVRSLEEELEKQARGFEADLENLTRSRVEQEQRAIRAEENLRKTRWQNAKTAVRLQEEFKRLSEQMDSTFLANEKLATKAFTEAEKLRLEKNCLEEKLRQAKEEAKSVTEHHEAKLLEISMQLESKLNQIEKMQAEVEYKSVEFKNQRKHAEETQRTLSQEIQSLQSEIIRLERVDDVSSKQTEENETLRAELEQMKAAVKDTELLLEKEATERKDLESMAALLKMEAQSLLKDLNIMRSVKDEAKSMSENLQSELEALKTQYNELKHSTAAEESQKEKLQKQVIQLKGELKKKEDALSFVEKKIKDGNGRTPVSEMAKTRNNKSVPIPRGSKETVNLKEKIRLLEGQIKLKEAALEMSSKTFLEKEQDLQRKIEDLEKSLEILNQKSASSCYYVCQKSMENIGNLNSAASEEAKTVAAVAQDLNTTKCTSEETGFSPGLAERNNDISSDNELKDPGTDSRDNANLDKLLNEMELLKERNRSMECDLRDMQQRYSAISLKFAEVEGERQQLVMTLRNFKNPNKSWSLFT</sequence>
<feature type="coiled-coil region" evidence="1">
    <location>
        <begin position="245"/>
        <end position="376"/>
    </location>
</feature>
<feature type="compositionally biased region" description="Polar residues" evidence="2">
    <location>
        <begin position="124"/>
        <end position="137"/>
    </location>
</feature>
<keyword evidence="1" id="KW-0175">Coiled coil</keyword>
<feature type="region of interest" description="Disordered" evidence="2">
    <location>
        <begin position="953"/>
        <end position="988"/>
    </location>
</feature>
<feature type="region of interest" description="Disordered" evidence="2">
    <location>
        <begin position="106"/>
        <end position="165"/>
    </location>
</feature>
<organism evidence="4">
    <name type="scientific">Daucus carota subsp. sativus</name>
    <name type="common">Carrot</name>
    <dbReference type="NCBI Taxonomy" id="79200"/>
    <lineage>
        <taxon>Eukaryota</taxon>
        <taxon>Viridiplantae</taxon>
        <taxon>Streptophyta</taxon>
        <taxon>Embryophyta</taxon>
        <taxon>Tracheophyta</taxon>
        <taxon>Spermatophyta</taxon>
        <taxon>Magnoliopsida</taxon>
        <taxon>eudicotyledons</taxon>
        <taxon>Gunneridae</taxon>
        <taxon>Pentapetalae</taxon>
        <taxon>asterids</taxon>
        <taxon>campanulids</taxon>
        <taxon>Apiales</taxon>
        <taxon>Apiaceae</taxon>
        <taxon>Apioideae</taxon>
        <taxon>Scandiceae</taxon>
        <taxon>Daucinae</taxon>
        <taxon>Daucus</taxon>
        <taxon>Daucus sect. Daucus</taxon>
    </lineage>
</organism>
<feature type="coiled-coil region" evidence="1">
    <location>
        <begin position="884"/>
        <end position="911"/>
    </location>
</feature>
<evidence type="ECO:0000313" key="4">
    <source>
        <dbReference type="EMBL" id="KZN07931.1"/>
    </source>
</evidence>